<comment type="caution">
    <text evidence="1">The sequence shown here is derived from an EMBL/GenBank/DDBJ whole genome shotgun (WGS) entry which is preliminary data.</text>
</comment>
<evidence type="ECO:0000313" key="2">
    <source>
        <dbReference type="Proteomes" id="UP000325598"/>
    </source>
</evidence>
<dbReference type="AlphaFoldDB" id="A0A5J4L4V9"/>
<protein>
    <submittedName>
        <fullName evidence="1">Uncharacterized protein</fullName>
    </submittedName>
</protein>
<keyword evidence="2" id="KW-1185">Reference proteome</keyword>
<evidence type="ECO:0000313" key="1">
    <source>
        <dbReference type="EMBL" id="GES27834.1"/>
    </source>
</evidence>
<dbReference type="RefSeq" id="WP_086717183.1">
    <property type="nucleotide sequence ID" value="NZ_BLAG01000004.1"/>
</dbReference>
<proteinExistence type="predicted"/>
<dbReference type="EMBL" id="BLAG01000004">
    <property type="protein sequence ID" value="GES27834.1"/>
    <property type="molecule type" value="Genomic_DNA"/>
</dbReference>
<reference evidence="1 2" key="1">
    <citation type="submission" date="2019-10" db="EMBL/GenBank/DDBJ databases">
        <title>Whole genome shotgun sequence of Streptomyces angustmyceticus NBRC 3934.</title>
        <authorList>
            <person name="Hosoyama A."/>
            <person name="Ichikawa N."/>
            <person name="Kimura A."/>
            <person name="Kitahashi Y."/>
            <person name="Komaki H."/>
            <person name="Uohara A."/>
        </authorList>
    </citation>
    <scope>NUCLEOTIDE SEQUENCE [LARGE SCALE GENOMIC DNA]</scope>
    <source>
        <strain evidence="1 2">NBRC 3934</strain>
    </source>
</reference>
<dbReference type="GeneID" id="96749769"/>
<dbReference type="Proteomes" id="UP000325598">
    <property type="component" value="Unassembled WGS sequence"/>
</dbReference>
<sequence length="239" mass="26344">MSIDLLATDDSEAAAFFADARAALAPIPKPSLPEPALPADWPITPAHSGATLTRTQLAAARAHALRISYDGPNGRHAMWVGRWRSGDWSILQGNVGGPASVLTFPHTWDAAVRELTEYSTPDRLFGGDNFTVDEWLPEFTLLCRTHGDDCGEHDDGHHFVQRRTLPRYPAGTYRPCGAGSTRSLGGGGHDGVYQYRYQVEGRWRLRYGCGSHHRHLLGRHLAEADGTVTVRNMDDHIVR</sequence>
<name>A0A5J4L4V9_9ACTN</name>
<organism evidence="1 2">
    <name type="scientific">Streptomyces angustmyceticus</name>
    <dbReference type="NCBI Taxonomy" id="285578"/>
    <lineage>
        <taxon>Bacteria</taxon>
        <taxon>Bacillati</taxon>
        <taxon>Actinomycetota</taxon>
        <taxon>Actinomycetes</taxon>
        <taxon>Kitasatosporales</taxon>
        <taxon>Streptomycetaceae</taxon>
        <taxon>Streptomyces</taxon>
    </lineage>
</organism>
<gene>
    <name evidence="1" type="ORF">San01_03210</name>
</gene>
<accession>A0A5J4L4V9</accession>